<dbReference type="InterPro" id="IPR020846">
    <property type="entry name" value="MFS_dom"/>
</dbReference>
<evidence type="ECO:0000256" key="2">
    <source>
        <dbReference type="ARBA" id="ARBA00022692"/>
    </source>
</evidence>
<sequence length="412" mass="44008">MESSILDAQQNSTGLVDKYAWKALAGSALGYAMDGFDMLILGFMLPTIAVALKLTIPQSGALATGTLVGAVIGGILFGALSDRYGRVHVLTWTILLFAIFTGLCAFAQGFWDLLAYRTLAGLGLGGEFGIGMALAAEAWPASKRARVSSYVALGWQTGVLLAALLTPLWLPYIGWRGMFLVGILPAFVTWAMRKKLHEPEVFMRQRQATSKGPNRFKLLVADRRTALTSLGMVILCSVQNFGYFGIMIWLPSFLSKQMGLSLTQSGLWTAITVGGMMIGIGLFGQLADRIGRKPMFLLYQVGSVIMAIVYAQLTSPAATLWAGALMGMFVNGMVGGYGTLLSEAYPTAARATAQNVLWNVGRAVGGLGPVAVGSVAAHYSFQTAIAMLAGLYVLDVIATLWLIPELKNVELV</sequence>
<comment type="caution">
    <text evidence="7">The sequence shown here is derived from an EMBL/GenBank/DDBJ whole genome shotgun (WGS) entry which is preliminary data.</text>
</comment>
<dbReference type="Proteomes" id="UP001156627">
    <property type="component" value="Unassembled WGS sequence"/>
</dbReference>
<feature type="transmembrane region" description="Helical" evidence="5">
    <location>
        <begin position="296"/>
        <end position="313"/>
    </location>
</feature>
<dbReference type="CDD" id="cd17371">
    <property type="entry name" value="MFS_MucK"/>
    <property type="match status" value="1"/>
</dbReference>
<organism evidence="7 8">
    <name type="scientific">Dyella flagellata</name>
    <dbReference type="NCBI Taxonomy" id="1867833"/>
    <lineage>
        <taxon>Bacteria</taxon>
        <taxon>Pseudomonadati</taxon>
        <taxon>Pseudomonadota</taxon>
        <taxon>Gammaproteobacteria</taxon>
        <taxon>Lysobacterales</taxon>
        <taxon>Rhodanobacteraceae</taxon>
        <taxon>Dyella</taxon>
    </lineage>
</organism>
<dbReference type="SUPFAM" id="SSF103473">
    <property type="entry name" value="MFS general substrate transporter"/>
    <property type="match status" value="1"/>
</dbReference>
<name>A0ABQ5XAJ6_9GAMM</name>
<feature type="transmembrane region" description="Helical" evidence="5">
    <location>
        <begin position="38"/>
        <end position="56"/>
    </location>
</feature>
<dbReference type="PANTHER" id="PTHR23508">
    <property type="entry name" value="CARBOXYLIC ACID TRANSPORTER PROTEIN HOMOLOG"/>
    <property type="match status" value="1"/>
</dbReference>
<proteinExistence type="predicted"/>
<dbReference type="PANTHER" id="PTHR23508:SF10">
    <property type="entry name" value="CARBOXYLIC ACID TRANSPORTER PROTEIN HOMOLOG"/>
    <property type="match status" value="1"/>
</dbReference>
<gene>
    <name evidence="7" type="ORF">GCM10007898_11210</name>
</gene>
<evidence type="ECO:0000313" key="8">
    <source>
        <dbReference type="Proteomes" id="UP001156627"/>
    </source>
</evidence>
<keyword evidence="3 5" id="KW-1133">Transmembrane helix</keyword>
<feature type="transmembrane region" description="Helical" evidence="5">
    <location>
        <begin position="87"/>
        <end position="108"/>
    </location>
</feature>
<evidence type="ECO:0000256" key="1">
    <source>
        <dbReference type="ARBA" id="ARBA00004141"/>
    </source>
</evidence>
<comment type="subcellular location">
    <subcellularLocation>
        <location evidence="1">Membrane</location>
        <topology evidence="1">Multi-pass membrane protein</topology>
    </subcellularLocation>
</comment>
<keyword evidence="4 5" id="KW-0472">Membrane</keyword>
<dbReference type="PROSITE" id="PS50850">
    <property type="entry name" value="MFS"/>
    <property type="match status" value="1"/>
</dbReference>
<feature type="transmembrane region" description="Helical" evidence="5">
    <location>
        <begin position="147"/>
        <end position="166"/>
    </location>
</feature>
<dbReference type="Gene3D" id="1.20.1250.20">
    <property type="entry name" value="MFS general substrate transporter like domains"/>
    <property type="match status" value="2"/>
</dbReference>
<accession>A0ABQ5XAJ6</accession>
<feature type="transmembrane region" description="Helical" evidence="5">
    <location>
        <begin position="114"/>
        <end position="135"/>
    </location>
</feature>
<feature type="transmembrane region" description="Helical" evidence="5">
    <location>
        <begin position="225"/>
        <end position="246"/>
    </location>
</feature>
<reference evidence="8" key="1">
    <citation type="journal article" date="2019" name="Int. J. Syst. Evol. Microbiol.">
        <title>The Global Catalogue of Microorganisms (GCM) 10K type strain sequencing project: providing services to taxonomists for standard genome sequencing and annotation.</title>
        <authorList>
            <consortium name="The Broad Institute Genomics Platform"/>
            <consortium name="The Broad Institute Genome Sequencing Center for Infectious Disease"/>
            <person name="Wu L."/>
            <person name="Ma J."/>
        </authorList>
    </citation>
    <scope>NUCLEOTIDE SEQUENCE [LARGE SCALE GENOMIC DNA]</scope>
    <source>
        <strain evidence="8">NBRC 111981</strain>
    </source>
</reference>
<evidence type="ECO:0000313" key="7">
    <source>
        <dbReference type="EMBL" id="GLQ87555.1"/>
    </source>
</evidence>
<keyword evidence="8" id="KW-1185">Reference proteome</keyword>
<feature type="transmembrane region" description="Helical" evidence="5">
    <location>
        <begin position="62"/>
        <end position="80"/>
    </location>
</feature>
<evidence type="ECO:0000259" key="6">
    <source>
        <dbReference type="PROSITE" id="PS50850"/>
    </source>
</evidence>
<evidence type="ECO:0000256" key="5">
    <source>
        <dbReference type="SAM" id="Phobius"/>
    </source>
</evidence>
<evidence type="ECO:0000256" key="4">
    <source>
        <dbReference type="ARBA" id="ARBA00023136"/>
    </source>
</evidence>
<dbReference type="InterPro" id="IPR036259">
    <property type="entry name" value="MFS_trans_sf"/>
</dbReference>
<dbReference type="InterPro" id="IPR011701">
    <property type="entry name" value="MFS"/>
</dbReference>
<protein>
    <submittedName>
        <fullName evidence="7">Metabolite transport protein</fullName>
    </submittedName>
</protein>
<feature type="transmembrane region" description="Helical" evidence="5">
    <location>
        <begin position="319"/>
        <end position="340"/>
    </location>
</feature>
<feature type="domain" description="Major facilitator superfamily (MFS) profile" evidence="6">
    <location>
        <begin position="23"/>
        <end position="407"/>
    </location>
</feature>
<feature type="transmembrane region" description="Helical" evidence="5">
    <location>
        <begin position="266"/>
        <end position="284"/>
    </location>
</feature>
<dbReference type="PROSITE" id="PS00217">
    <property type="entry name" value="SUGAR_TRANSPORT_2"/>
    <property type="match status" value="1"/>
</dbReference>
<evidence type="ECO:0000256" key="3">
    <source>
        <dbReference type="ARBA" id="ARBA00022989"/>
    </source>
</evidence>
<dbReference type="InterPro" id="IPR005829">
    <property type="entry name" value="Sugar_transporter_CS"/>
</dbReference>
<keyword evidence="2 5" id="KW-0812">Transmembrane</keyword>
<feature type="transmembrane region" description="Helical" evidence="5">
    <location>
        <begin position="172"/>
        <end position="192"/>
    </location>
</feature>
<dbReference type="Pfam" id="PF07690">
    <property type="entry name" value="MFS_1"/>
    <property type="match status" value="1"/>
</dbReference>
<dbReference type="RefSeq" id="WP_284331001.1">
    <property type="nucleotide sequence ID" value="NZ_BSOA01000007.1"/>
</dbReference>
<feature type="transmembrane region" description="Helical" evidence="5">
    <location>
        <begin position="384"/>
        <end position="403"/>
    </location>
</feature>
<dbReference type="EMBL" id="BSOA01000007">
    <property type="protein sequence ID" value="GLQ87555.1"/>
    <property type="molecule type" value="Genomic_DNA"/>
</dbReference>